<evidence type="ECO:0000313" key="3">
    <source>
        <dbReference type="EMBL" id="BCS27281.1"/>
    </source>
</evidence>
<dbReference type="OrthoDB" id="4508121at2759"/>
<feature type="coiled-coil region" evidence="1">
    <location>
        <begin position="204"/>
        <end position="231"/>
    </location>
</feature>
<feature type="compositionally biased region" description="Polar residues" evidence="2">
    <location>
        <begin position="1"/>
        <end position="48"/>
    </location>
</feature>
<evidence type="ECO:0000313" key="4">
    <source>
        <dbReference type="Proteomes" id="UP000654913"/>
    </source>
</evidence>
<accession>A0A7R8AQD3</accession>
<dbReference type="AlphaFoldDB" id="A0A7R8AQD3"/>
<organism evidence="3 4">
    <name type="scientific">Aspergillus puulaauensis</name>
    <dbReference type="NCBI Taxonomy" id="1220207"/>
    <lineage>
        <taxon>Eukaryota</taxon>
        <taxon>Fungi</taxon>
        <taxon>Dikarya</taxon>
        <taxon>Ascomycota</taxon>
        <taxon>Pezizomycotina</taxon>
        <taxon>Eurotiomycetes</taxon>
        <taxon>Eurotiomycetidae</taxon>
        <taxon>Eurotiales</taxon>
        <taxon>Aspergillaceae</taxon>
        <taxon>Aspergillus</taxon>
    </lineage>
</organism>
<keyword evidence="4" id="KW-1185">Reference proteome</keyword>
<evidence type="ECO:0000256" key="1">
    <source>
        <dbReference type="SAM" id="Coils"/>
    </source>
</evidence>
<feature type="region of interest" description="Disordered" evidence="2">
    <location>
        <begin position="1"/>
        <end position="72"/>
    </location>
</feature>
<name>A0A7R8AQD3_9EURO</name>
<keyword evidence="1" id="KW-0175">Coiled coil</keyword>
<proteinExistence type="predicted"/>
<dbReference type="EMBL" id="AP024448">
    <property type="protein sequence ID" value="BCS27281.1"/>
    <property type="molecule type" value="Genomic_DNA"/>
</dbReference>
<dbReference type="RefSeq" id="XP_041559475.1">
    <property type="nucleotide sequence ID" value="XM_041693557.1"/>
</dbReference>
<feature type="compositionally biased region" description="Polar residues" evidence="2">
    <location>
        <begin position="55"/>
        <end position="68"/>
    </location>
</feature>
<reference evidence="3" key="2">
    <citation type="submission" date="2021-02" db="EMBL/GenBank/DDBJ databases">
        <title>Aspergillus puulaauensis MK2 genome sequence.</title>
        <authorList>
            <person name="Futagami T."/>
            <person name="Mori K."/>
            <person name="Kadooka C."/>
            <person name="Tanaka T."/>
        </authorList>
    </citation>
    <scope>NUCLEOTIDE SEQUENCE</scope>
    <source>
        <strain evidence="3">MK2</strain>
    </source>
</reference>
<sequence>MGSSGQAQTVQASSDSSPTPSIAGTAMGANTTRPVRSSQPSTSPNIVSITEYEATPSNQEQPRQASTSKEVDEVPISAYEIPSHPSLPLWERLLDSTHRDTISCLDGLGRVEDEFKSYTRRLEEQISILNEHNSRLIDLVSHCKKSEREYAQSARQCSTLLAAVRKSEAAYIGYNKNLHELVEAHVRLKAIREKAPEPDSHIRASDHEERLRAEEEEIQSFAETVEEHEAEVVKLRSVTARLVQIGSKGSQSSKDGEKQRLGLFPGRAVKTMQTRYSFGRRVLGPTTPTQPQLPLYLAPPAYASPPVNDVPPVYESPYPSYPSPTANTGAYDGNTITLSPGEVDRPFAPMPEPSLRPGAYEDNTIVIECAESELGSCAPWNAVATNFNAGPDQPVMRAPDVPIPTIGESFPGDEDSGNDADQFGYDYCTRCEECQYCEDCKRLRDDRTPSIDIPDNFDTVRSDGWTAFRARPVPATPEFEPSQSPSDIDLIVTPPDAVDVMAIDESPVQRIARECIDALASGARRDETERAFDLFSFSRSYEDADMRF</sequence>
<dbReference type="GeneID" id="64977286"/>
<gene>
    <name evidence="3" type="ORF">APUU_60329A</name>
</gene>
<dbReference type="KEGG" id="apuu:APUU_60329A"/>
<reference evidence="3" key="1">
    <citation type="submission" date="2021-01" db="EMBL/GenBank/DDBJ databases">
        <authorList>
            <consortium name="Aspergillus puulaauensis MK2 genome sequencing consortium"/>
            <person name="Kazuki M."/>
            <person name="Futagami T."/>
        </authorList>
    </citation>
    <scope>NUCLEOTIDE SEQUENCE</scope>
    <source>
        <strain evidence="3">MK2</strain>
    </source>
</reference>
<evidence type="ECO:0000256" key="2">
    <source>
        <dbReference type="SAM" id="MobiDB-lite"/>
    </source>
</evidence>
<protein>
    <submittedName>
        <fullName evidence="3">Uncharacterized protein</fullName>
    </submittedName>
</protein>
<dbReference type="Proteomes" id="UP000654913">
    <property type="component" value="Chromosome 6"/>
</dbReference>